<sequence>MSTIPKKRNRKILVCYNCRSKKNKCDRQLPCSSCKRLGIDDSCKYSDEKPKSSTINFPLPPTTNNDQVPAIKRYEAVAITRSYPYLPTYSKDPAVNLLWKYWLFQFRDIQYNQFVLATSSLGVPAAKLNFETKYFPEITDPIEYSTFTSGSVSIRSIIGKVNQYGKTVGLVYDQDFPHNSSIIERIKYILPNELQLVNLHKIFFEKIAEFVPVIDEFEHYEQLKNLFDIITPSTRKITKINIKFKQHYTILAQILIINRIAYVFMVLNNISTDVVVPVDSVRLAEHCIETHGLLNQPTLSCLQSLTLLQFYRLVAPEKFQGYVSEPVLRGNIMEMAITLGFHRDSTKLILESIDPKINNLRRKIWFHIYQSNILQQSLFPTSPSPVSREFDISWPHFDYTINNYRNPLVEKHIIDGFLFSAPIVDNLVKFLESTQKLQPDFTNLDEMADTFGTGTDNFLGSFDELMEITPGFFKITGFRNFIYAKLFLTVTYFINFLNKEELGDQDKAKACFTTVLHLIFDVLGKFSPKLLKDPKTRFGEMFYLVILPLLTLVYNLLLIICIGLILRIKCTILLTKDPSTIDKLNDWIDILKKFCLIRIKYLIEMSVYSQFAIKILKIHLFHILMIFDDNGIYKLLNNEVKPLFLNLNYDEVVDMMAICKNVVENEIIDDVNCFTVNDILKLDLNCNLKLASYMRSDKLWNSVSILRLYNEIKVPKDNDGNDDDDEFVFNNPLFVSIPTFRGYFGLHLE</sequence>
<name>A0ACA9YCW1_9ASCO</name>
<keyword evidence="2" id="KW-1185">Reference proteome</keyword>
<organism evidence="1 2">
    <name type="scientific">[Candida] jaroonii</name>
    <dbReference type="NCBI Taxonomy" id="467808"/>
    <lineage>
        <taxon>Eukaryota</taxon>
        <taxon>Fungi</taxon>
        <taxon>Dikarya</taxon>
        <taxon>Ascomycota</taxon>
        <taxon>Saccharomycotina</taxon>
        <taxon>Pichiomycetes</taxon>
        <taxon>Debaryomycetaceae</taxon>
        <taxon>Yamadazyma</taxon>
    </lineage>
</organism>
<comment type="caution">
    <text evidence="1">The sequence shown here is derived from an EMBL/GenBank/DDBJ whole genome shotgun (WGS) entry which is preliminary data.</text>
</comment>
<reference evidence="1" key="1">
    <citation type="submission" date="2022-06" db="EMBL/GenBank/DDBJ databases">
        <authorList>
            <person name="Legras J.-L."/>
            <person name="Devillers H."/>
            <person name="Grondin C."/>
        </authorList>
    </citation>
    <scope>NUCLEOTIDE SEQUENCE</scope>
    <source>
        <strain evidence="1">CLIB 1444</strain>
    </source>
</reference>
<dbReference type="EMBL" id="CALSDN010000010">
    <property type="protein sequence ID" value="CAH6722693.1"/>
    <property type="molecule type" value="Genomic_DNA"/>
</dbReference>
<gene>
    <name evidence="1" type="ORF">CLIB1444_10S04236</name>
</gene>
<evidence type="ECO:0000313" key="2">
    <source>
        <dbReference type="Proteomes" id="UP001152531"/>
    </source>
</evidence>
<protein>
    <submittedName>
        <fullName evidence="1">Uncharacterized protein</fullName>
    </submittedName>
</protein>
<proteinExistence type="predicted"/>
<evidence type="ECO:0000313" key="1">
    <source>
        <dbReference type="EMBL" id="CAH6722693.1"/>
    </source>
</evidence>
<dbReference type="Proteomes" id="UP001152531">
    <property type="component" value="Unassembled WGS sequence"/>
</dbReference>
<accession>A0ACA9YCW1</accession>